<reference evidence="2" key="1">
    <citation type="journal article" date="2010" name="Nature">
        <title>The sequence and de novo assembly of the giant panda genome.</title>
        <authorList>
            <person name="Li R."/>
            <person name="Fan W."/>
            <person name="Tian G."/>
            <person name="Zhu H."/>
            <person name="He L."/>
            <person name="Cai J."/>
            <person name="Huang Q."/>
            <person name="Cai Q."/>
            <person name="Li B."/>
            <person name="Bai Y."/>
            <person name="Zhang Z."/>
            <person name="Zhang Y."/>
            <person name="Wang W."/>
            <person name="Li J."/>
            <person name="Wei F."/>
            <person name="Li H."/>
            <person name="Jian M."/>
            <person name="Li J."/>
            <person name="Zhang Z."/>
            <person name="Nielsen R."/>
            <person name="Li D."/>
            <person name="Gu W."/>
            <person name="Yang Z."/>
            <person name="Xuan Z."/>
            <person name="Ryder O.A."/>
            <person name="Leung F.C."/>
            <person name="Zhou Y."/>
            <person name="Cao J."/>
            <person name="Sun X."/>
            <person name="Fu Y."/>
            <person name="Fang X."/>
            <person name="Guo X."/>
            <person name="Wang B."/>
            <person name="Hou R."/>
            <person name="Shen F."/>
            <person name="Mu B."/>
            <person name="Ni P."/>
            <person name="Lin R."/>
            <person name="Qian W."/>
            <person name="Wang G."/>
            <person name="Yu C."/>
            <person name="Nie W."/>
            <person name="Wang J."/>
            <person name="Wu Z."/>
            <person name="Liang H."/>
            <person name="Min J."/>
            <person name="Wu Q."/>
            <person name="Cheng S."/>
            <person name="Ruan J."/>
            <person name="Wang M."/>
            <person name="Shi Z."/>
            <person name="Wen M."/>
            <person name="Liu B."/>
            <person name="Ren X."/>
            <person name="Zheng H."/>
            <person name="Dong D."/>
            <person name="Cook K."/>
            <person name="Shan G."/>
            <person name="Zhang H."/>
            <person name="Kosiol C."/>
            <person name="Xie X."/>
            <person name="Lu Z."/>
            <person name="Zheng H."/>
            <person name="Li Y."/>
            <person name="Steiner C.C."/>
            <person name="Lam T.T."/>
            <person name="Lin S."/>
            <person name="Zhang Q."/>
            <person name="Li G."/>
            <person name="Tian J."/>
            <person name="Gong T."/>
            <person name="Liu H."/>
            <person name="Zhang D."/>
            <person name="Fang L."/>
            <person name="Ye C."/>
            <person name="Zhang J."/>
            <person name="Hu W."/>
            <person name="Xu A."/>
            <person name="Ren Y."/>
            <person name="Zhang G."/>
            <person name="Bruford M.W."/>
            <person name="Li Q."/>
            <person name="Ma L."/>
            <person name="Guo Y."/>
            <person name="An N."/>
            <person name="Hu Y."/>
            <person name="Zheng Y."/>
            <person name="Shi Y."/>
            <person name="Li Z."/>
            <person name="Liu Q."/>
            <person name="Chen Y."/>
            <person name="Zhao J."/>
            <person name="Qu N."/>
            <person name="Zhao S."/>
            <person name="Tian F."/>
            <person name="Wang X."/>
            <person name="Wang H."/>
            <person name="Xu L."/>
            <person name="Liu X."/>
            <person name="Vinar T."/>
            <person name="Wang Y."/>
            <person name="Lam T.W."/>
            <person name="Yiu S.M."/>
            <person name="Liu S."/>
            <person name="Zhang H."/>
            <person name="Li D."/>
            <person name="Huang Y."/>
            <person name="Wang X."/>
            <person name="Yang G."/>
            <person name="Jiang Z."/>
            <person name="Wang J."/>
            <person name="Qin N."/>
            <person name="Li L."/>
            <person name="Li J."/>
            <person name="Bolund L."/>
            <person name="Kristiansen K."/>
            <person name="Wong G.K."/>
            <person name="Olson M."/>
            <person name="Zhang X."/>
            <person name="Li S."/>
            <person name="Yang H."/>
            <person name="Wang J."/>
            <person name="Wang J."/>
        </authorList>
    </citation>
    <scope>NUCLEOTIDE SEQUENCE [LARGE SCALE GENOMIC DNA]</scope>
</reference>
<dbReference type="Gene3D" id="1.20.80.10">
    <property type="match status" value="1"/>
</dbReference>
<proteinExistence type="predicted"/>
<organism evidence="2">
    <name type="scientific">Ailuropoda melanoleuca</name>
    <name type="common">Giant panda</name>
    <dbReference type="NCBI Taxonomy" id="9646"/>
    <lineage>
        <taxon>Eukaryota</taxon>
        <taxon>Metazoa</taxon>
        <taxon>Chordata</taxon>
        <taxon>Craniata</taxon>
        <taxon>Vertebrata</taxon>
        <taxon>Euteleostomi</taxon>
        <taxon>Mammalia</taxon>
        <taxon>Eutheria</taxon>
        <taxon>Laurasiatheria</taxon>
        <taxon>Carnivora</taxon>
        <taxon>Caniformia</taxon>
        <taxon>Ursidae</taxon>
        <taxon>Ailuropoda</taxon>
    </lineage>
</organism>
<dbReference type="AlphaFoldDB" id="D2HBA3"/>
<evidence type="ECO:0000313" key="2">
    <source>
        <dbReference type="EMBL" id="EFB23799.1"/>
    </source>
</evidence>
<feature type="compositionally biased region" description="Low complexity" evidence="1">
    <location>
        <begin position="17"/>
        <end position="31"/>
    </location>
</feature>
<dbReference type="InterPro" id="IPR014352">
    <property type="entry name" value="FERM/acyl-CoA-bd_prot_sf"/>
</dbReference>
<dbReference type="EMBL" id="GL192653">
    <property type="protein sequence ID" value="EFB23799.1"/>
    <property type="molecule type" value="Genomic_DNA"/>
</dbReference>
<gene>
    <name evidence="2" type="ORF">PANDA_007788</name>
</gene>
<accession>D2HBA3</accession>
<dbReference type="InParanoid" id="D2HBA3"/>
<sequence>MASPFLPAGATTGDSGGELSSGDDSGDVESLQSPETETSGSLAELFEKAAAHLQGLVQVASREQLLYLYARYKQTTIAIFNVFVKEIVDICNPCSIHTMFSKRFLKKSPDGLSGWSLDRQLLFGQRMFRKGELVSAKSLSSCQNDVSDLMGRPSQSHPNRMDYGDAKFPSGVRGRYEKICRGRLPHQAKQVFSLDENSNLVIDIPKRCFPTVNALVFHLANTEKE</sequence>
<feature type="region of interest" description="Disordered" evidence="1">
    <location>
        <begin position="1"/>
        <end position="34"/>
    </location>
</feature>
<protein>
    <submittedName>
        <fullName evidence="2">Uncharacterized protein</fullName>
    </submittedName>
</protein>
<name>D2HBA3_AILME</name>
<evidence type="ECO:0000256" key="1">
    <source>
        <dbReference type="SAM" id="MobiDB-lite"/>
    </source>
</evidence>